<name>A0A6J5KV69_9CAUD</name>
<reference evidence="1" key="1">
    <citation type="submission" date="2020-04" db="EMBL/GenBank/DDBJ databases">
        <authorList>
            <person name="Chiriac C."/>
            <person name="Salcher M."/>
            <person name="Ghai R."/>
            <person name="Kavagutti S V."/>
        </authorList>
    </citation>
    <scope>NUCLEOTIDE SEQUENCE</scope>
</reference>
<evidence type="ECO:0000313" key="1">
    <source>
        <dbReference type="EMBL" id="CAB4126388.1"/>
    </source>
</evidence>
<organism evidence="1">
    <name type="scientific">uncultured Caudovirales phage</name>
    <dbReference type="NCBI Taxonomy" id="2100421"/>
    <lineage>
        <taxon>Viruses</taxon>
        <taxon>Duplodnaviria</taxon>
        <taxon>Heunggongvirae</taxon>
        <taxon>Uroviricota</taxon>
        <taxon>Caudoviricetes</taxon>
        <taxon>Peduoviridae</taxon>
        <taxon>Maltschvirus</taxon>
        <taxon>Maltschvirus maltsch</taxon>
    </lineage>
</organism>
<proteinExistence type="predicted"/>
<protein>
    <submittedName>
        <fullName evidence="1">Uncharacterized protein</fullName>
    </submittedName>
</protein>
<gene>
    <name evidence="1" type="ORF">UFOVP88_37</name>
</gene>
<accession>A0A6J5KV69</accession>
<sequence>MVGKGGPIGNEKAKKLKTPDLRKEAYRQFCEHIAQGYPIKAWSFKYGDLIMSWRCMLGYIKQHASELPPLHKEVAHSQGLKVWIDKGIKNMERLKEDGKVFEPAIYQIMMRNMFGWDKEDQDKREVKSEAETLLEEWNKAPVTGD</sequence>
<dbReference type="EMBL" id="LR796195">
    <property type="protein sequence ID" value="CAB4126388.1"/>
    <property type="molecule type" value="Genomic_DNA"/>
</dbReference>